<organism evidence="1 2">
    <name type="scientific">Melia azedarach</name>
    <name type="common">Chinaberry tree</name>
    <dbReference type="NCBI Taxonomy" id="155640"/>
    <lineage>
        <taxon>Eukaryota</taxon>
        <taxon>Viridiplantae</taxon>
        <taxon>Streptophyta</taxon>
        <taxon>Embryophyta</taxon>
        <taxon>Tracheophyta</taxon>
        <taxon>Spermatophyta</taxon>
        <taxon>Magnoliopsida</taxon>
        <taxon>eudicotyledons</taxon>
        <taxon>Gunneridae</taxon>
        <taxon>Pentapetalae</taxon>
        <taxon>rosids</taxon>
        <taxon>malvids</taxon>
        <taxon>Sapindales</taxon>
        <taxon>Meliaceae</taxon>
        <taxon>Melia</taxon>
    </lineage>
</organism>
<keyword evidence="2" id="KW-1185">Reference proteome</keyword>
<evidence type="ECO:0000313" key="1">
    <source>
        <dbReference type="EMBL" id="KAJ4719443.1"/>
    </source>
</evidence>
<keyword evidence="1" id="KW-0378">Hydrolase</keyword>
<keyword evidence="1" id="KW-0645">Protease</keyword>
<dbReference type="EMBL" id="CM051397">
    <property type="protein sequence ID" value="KAJ4719443.1"/>
    <property type="molecule type" value="Genomic_DNA"/>
</dbReference>
<name>A0ACC1Y839_MELAZ</name>
<reference evidence="1 2" key="1">
    <citation type="journal article" date="2023" name="Science">
        <title>Complex scaffold remodeling in plant triterpene biosynthesis.</title>
        <authorList>
            <person name="De La Pena R."/>
            <person name="Hodgson H."/>
            <person name="Liu J.C."/>
            <person name="Stephenson M.J."/>
            <person name="Martin A.C."/>
            <person name="Owen C."/>
            <person name="Harkess A."/>
            <person name="Leebens-Mack J."/>
            <person name="Jimenez L.E."/>
            <person name="Osbourn A."/>
            <person name="Sattely E.S."/>
        </authorList>
    </citation>
    <scope>NUCLEOTIDE SEQUENCE [LARGE SCALE GENOMIC DNA]</scope>
    <source>
        <strain evidence="2">cv. JPN11</strain>
        <tissue evidence="1">Leaf</tissue>
    </source>
</reference>
<dbReference type="Proteomes" id="UP001164539">
    <property type="component" value="Chromosome 4"/>
</dbReference>
<proteinExistence type="predicted"/>
<comment type="caution">
    <text evidence="1">The sequence shown here is derived from an EMBL/GenBank/DDBJ whole genome shotgun (WGS) entry which is preliminary data.</text>
</comment>
<protein>
    <submittedName>
        <fullName evidence="1">ATP-dependent Clp protease proteolytic subunit</fullName>
    </submittedName>
</protein>
<sequence length="326" mass="35810">MSTFLLQAPMAASITSTSVRSLRNNRNFTTLCSSCIGSRNSAKIPMPPVNPKDPFLSKLASAAASSPETFLNRPVNSETPPFLDIYESPTLMASPAQVERSVSYNEHRPDTPPPDLPSLLLHGRIVYIGMPLVPAVTELVVAELMYLQWMDPKEPIYIYINSTGTTRDDGESVGLESEGFAIYDAMMQLKNEIHTVAVGAAIGQACLLLASGTKGKRFMMPHAKAMIQQPRVPSSGLMPASDVLIRAKEAITNRDTLVKLLAKHTENLEETVANVMRRPFYMDATRAKEFGVIDKVLWRGQETIMADVAPPEEWDKNAGIKVMDGF</sequence>
<accession>A0ACC1Y839</accession>
<evidence type="ECO:0000313" key="2">
    <source>
        <dbReference type="Proteomes" id="UP001164539"/>
    </source>
</evidence>
<gene>
    <name evidence="1" type="ORF">OWV82_007419</name>
</gene>